<evidence type="ECO:0000313" key="5">
    <source>
        <dbReference type="Proteomes" id="UP001302696"/>
    </source>
</evidence>
<dbReference type="EMBL" id="CP104778">
    <property type="protein sequence ID" value="WPC20878.1"/>
    <property type="molecule type" value="Genomic_DNA"/>
</dbReference>
<evidence type="ECO:0000256" key="1">
    <source>
        <dbReference type="ARBA" id="ARBA00093462"/>
    </source>
</evidence>
<dbReference type="NCBIfam" id="TIGR01446">
    <property type="entry name" value="DnaD_dom"/>
    <property type="match status" value="1"/>
</dbReference>
<dbReference type="InterPro" id="IPR006343">
    <property type="entry name" value="DnaB/C_C"/>
</dbReference>
<feature type="domain" description="DnaB/C C-terminal" evidence="3">
    <location>
        <begin position="162"/>
        <end position="227"/>
    </location>
</feature>
<dbReference type="InterPro" id="IPR034829">
    <property type="entry name" value="DnaD-like_sf"/>
</dbReference>
<name>A0ABZ0Q402_9LACO</name>
<dbReference type="Pfam" id="PF07261">
    <property type="entry name" value="DnaB_2"/>
    <property type="match status" value="1"/>
</dbReference>
<dbReference type="Gene3D" id="1.10.10.630">
    <property type="entry name" value="DnaD domain-like"/>
    <property type="match status" value="1"/>
</dbReference>
<protein>
    <submittedName>
        <fullName evidence="4">DnaD domain protein</fullName>
    </submittedName>
</protein>
<evidence type="ECO:0000313" key="4">
    <source>
        <dbReference type="EMBL" id="WPC20878.1"/>
    </source>
</evidence>
<organism evidence="4 5">
    <name type="scientific">Pediococcus inopinatus</name>
    <dbReference type="NCBI Taxonomy" id="114090"/>
    <lineage>
        <taxon>Bacteria</taxon>
        <taxon>Bacillati</taxon>
        <taxon>Bacillota</taxon>
        <taxon>Bacilli</taxon>
        <taxon>Lactobacillales</taxon>
        <taxon>Lactobacillaceae</taxon>
        <taxon>Pediococcus</taxon>
    </lineage>
</organism>
<gene>
    <name evidence="4" type="ORF">N6G96_06095</name>
</gene>
<keyword evidence="5" id="KW-1185">Reference proteome</keyword>
<accession>A0ABZ0Q402</accession>
<dbReference type="SUPFAM" id="SSF158499">
    <property type="entry name" value="DnaD domain-like"/>
    <property type="match status" value="1"/>
</dbReference>
<feature type="region of interest" description="Disordered" evidence="2">
    <location>
        <begin position="119"/>
        <end position="142"/>
    </location>
</feature>
<feature type="region of interest" description="Disordered" evidence="2">
    <location>
        <begin position="230"/>
        <end position="299"/>
    </location>
</feature>
<evidence type="ECO:0000259" key="3">
    <source>
        <dbReference type="Pfam" id="PF07261"/>
    </source>
</evidence>
<feature type="compositionally biased region" description="Basic and acidic residues" evidence="2">
    <location>
        <begin position="272"/>
        <end position="284"/>
    </location>
</feature>
<reference evidence="5" key="1">
    <citation type="submission" date="2024-06" db="EMBL/GenBank/DDBJ databases">
        <authorList>
            <person name="Chang H.C."/>
            <person name="Mun S.Y."/>
        </authorList>
    </citation>
    <scope>NUCLEOTIDE SEQUENCE [LARGE SCALE GENOMIC DNA]</scope>
    <source>
        <strain evidence="5">KT1</strain>
    </source>
</reference>
<feature type="compositionally biased region" description="Polar residues" evidence="2">
    <location>
        <begin position="119"/>
        <end position="134"/>
    </location>
</feature>
<sequence>MSDGGWIKLYRKIRKSFVWTNSDQLKLWLLVLMKANHEPNKFLFNGKEVSVTSGQFVTGAHVLASEFNEGVSRDKAVAWRSLWRWLKRFENEQMLTIKSNTKYSVITVLHWDEYQSTDNQVTSTRQSTDNQVTTNKNEKNEKNEKNVVVGDTNNPVNLWTDLWGFPNAIAQQDLTEWRNEFGDALVNYAINYAARRNVQSYGADKYLFKVFDGWSNLGITTVEEAENEAKNHEHRQANQTGGFMKNQVREKETLPDWAKVTPTESQPIAPDAQKKLRERLEALRRKNGGRTNEGRTNED</sequence>
<evidence type="ECO:0000256" key="2">
    <source>
        <dbReference type="SAM" id="MobiDB-lite"/>
    </source>
</evidence>
<proteinExistence type="inferred from homology"/>
<dbReference type="RefSeq" id="WP_323708966.1">
    <property type="nucleotide sequence ID" value="NZ_CP104778.1"/>
</dbReference>
<dbReference type="Proteomes" id="UP001302696">
    <property type="component" value="Chromosome"/>
</dbReference>
<comment type="similarity">
    <text evidence="1">Belongs to the DnaB/DnaD family.</text>
</comment>